<evidence type="ECO:0000313" key="2">
    <source>
        <dbReference type="Proteomes" id="UP001299970"/>
    </source>
</evidence>
<accession>A0ABS9T8R4</accession>
<dbReference type="Proteomes" id="UP001299970">
    <property type="component" value="Unassembled WGS sequence"/>
</dbReference>
<sequence length="84" mass="9362">MPEYVYPLDYGYLEGTDGGDGSGIDIWRGAARHRGVTAVLCTFDPVKRNAELKIVMDCTDDELAEIESFYRPQPQAVIVVRRPG</sequence>
<protein>
    <recommendedName>
        <fullName evidence="3">Inorganic pyrophosphatase</fullName>
    </recommendedName>
</protein>
<organism evidence="1 2">
    <name type="scientific">Pseudonocardia alaniniphila</name>
    <dbReference type="NCBI Taxonomy" id="75291"/>
    <lineage>
        <taxon>Bacteria</taxon>
        <taxon>Bacillati</taxon>
        <taxon>Actinomycetota</taxon>
        <taxon>Actinomycetes</taxon>
        <taxon>Pseudonocardiales</taxon>
        <taxon>Pseudonocardiaceae</taxon>
        <taxon>Pseudonocardia</taxon>
    </lineage>
</organism>
<keyword evidence="2" id="KW-1185">Reference proteome</keyword>
<gene>
    <name evidence="1" type="ORF">MMF94_04190</name>
</gene>
<evidence type="ECO:0000313" key="1">
    <source>
        <dbReference type="EMBL" id="MCH6164876.1"/>
    </source>
</evidence>
<dbReference type="RefSeq" id="WP_241034897.1">
    <property type="nucleotide sequence ID" value="NZ_BAAAJF010000009.1"/>
</dbReference>
<comment type="caution">
    <text evidence="1">The sequence shown here is derived from an EMBL/GenBank/DDBJ whole genome shotgun (WGS) entry which is preliminary data.</text>
</comment>
<evidence type="ECO:0008006" key="3">
    <source>
        <dbReference type="Google" id="ProtNLM"/>
    </source>
</evidence>
<dbReference type="InterPro" id="IPR036649">
    <property type="entry name" value="Pyrophosphatase_sf"/>
</dbReference>
<name>A0ABS9T8R4_9PSEU</name>
<dbReference type="SUPFAM" id="SSF50324">
    <property type="entry name" value="Inorganic pyrophosphatase"/>
    <property type="match status" value="1"/>
</dbReference>
<dbReference type="EMBL" id="JAKXMK010000003">
    <property type="protein sequence ID" value="MCH6164876.1"/>
    <property type="molecule type" value="Genomic_DNA"/>
</dbReference>
<reference evidence="1 2" key="1">
    <citation type="submission" date="2022-03" db="EMBL/GenBank/DDBJ databases">
        <title>Pseudonocardia alaer sp. nov., a novel actinomycete isolated from reed forest soil.</title>
        <authorList>
            <person name="Wang L."/>
        </authorList>
    </citation>
    <scope>NUCLEOTIDE SEQUENCE [LARGE SCALE GENOMIC DNA]</scope>
    <source>
        <strain evidence="1 2">Y-16303</strain>
    </source>
</reference>
<proteinExistence type="predicted"/>